<evidence type="ECO:0000313" key="2">
    <source>
        <dbReference type="EMBL" id="MEL1250235.1"/>
    </source>
</evidence>
<protein>
    <submittedName>
        <fullName evidence="2">Uncharacterized protein</fullName>
    </submittedName>
</protein>
<proteinExistence type="predicted"/>
<evidence type="ECO:0000313" key="3">
    <source>
        <dbReference type="Proteomes" id="UP001497045"/>
    </source>
</evidence>
<sequence>MLRRSLAAIAAMSMGLAVAPAPTLAQQGQGVLPSNPQDFQCFVLMQQRRTLLTADTSLPAAQRVDILNNLTIIAAFYAGRISHYSSAEAVSQFQAANAALRGASPAQLDNFANTCANFYLSVMQILANTDAQANTVQQTPQTGIPQQGPSPR</sequence>
<comment type="caution">
    <text evidence="2">The sequence shown here is derived from an EMBL/GenBank/DDBJ whole genome shotgun (WGS) entry which is preliminary data.</text>
</comment>
<keyword evidence="1" id="KW-0732">Signal</keyword>
<keyword evidence="3" id="KW-1185">Reference proteome</keyword>
<name>A0ABU9ICT1_9SPHN</name>
<gene>
    <name evidence="2" type="ORF">AAEO60_06085</name>
</gene>
<feature type="chain" id="PRO_5046081407" evidence="1">
    <location>
        <begin position="26"/>
        <end position="152"/>
    </location>
</feature>
<dbReference type="EMBL" id="JBBYHV010000001">
    <property type="protein sequence ID" value="MEL1250235.1"/>
    <property type="molecule type" value="Genomic_DNA"/>
</dbReference>
<organism evidence="2 3">
    <name type="scientific">Aurantiacibacter gilvus</name>
    <dbReference type="NCBI Taxonomy" id="3139141"/>
    <lineage>
        <taxon>Bacteria</taxon>
        <taxon>Pseudomonadati</taxon>
        <taxon>Pseudomonadota</taxon>
        <taxon>Alphaproteobacteria</taxon>
        <taxon>Sphingomonadales</taxon>
        <taxon>Erythrobacteraceae</taxon>
        <taxon>Aurantiacibacter</taxon>
    </lineage>
</organism>
<dbReference type="Proteomes" id="UP001497045">
    <property type="component" value="Unassembled WGS sequence"/>
</dbReference>
<dbReference type="RefSeq" id="WP_341672757.1">
    <property type="nucleotide sequence ID" value="NZ_JBBYHV010000001.1"/>
</dbReference>
<evidence type="ECO:0000256" key="1">
    <source>
        <dbReference type="SAM" id="SignalP"/>
    </source>
</evidence>
<reference evidence="2 3" key="1">
    <citation type="submission" date="2024-04" db="EMBL/GenBank/DDBJ databases">
        <title>Aurantiacibacter sp. DGU6 16S ribosomal RNA gene Genome sequencing and assembly.</title>
        <authorList>
            <person name="Park S."/>
        </authorList>
    </citation>
    <scope>NUCLEOTIDE SEQUENCE [LARGE SCALE GENOMIC DNA]</scope>
    <source>
        <strain evidence="2 3">DGU6</strain>
    </source>
</reference>
<feature type="signal peptide" evidence="1">
    <location>
        <begin position="1"/>
        <end position="25"/>
    </location>
</feature>
<accession>A0ABU9ICT1</accession>